<dbReference type="Proteomes" id="UP001202328">
    <property type="component" value="Unassembled WGS sequence"/>
</dbReference>
<organism evidence="2 3">
    <name type="scientific">Papaver atlanticum</name>
    <dbReference type="NCBI Taxonomy" id="357466"/>
    <lineage>
        <taxon>Eukaryota</taxon>
        <taxon>Viridiplantae</taxon>
        <taxon>Streptophyta</taxon>
        <taxon>Embryophyta</taxon>
        <taxon>Tracheophyta</taxon>
        <taxon>Spermatophyta</taxon>
        <taxon>Magnoliopsida</taxon>
        <taxon>Ranunculales</taxon>
        <taxon>Papaveraceae</taxon>
        <taxon>Papaveroideae</taxon>
        <taxon>Papaver</taxon>
    </lineage>
</organism>
<feature type="region of interest" description="Disordered" evidence="1">
    <location>
        <begin position="1"/>
        <end position="33"/>
    </location>
</feature>
<protein>
    <submittedName>
        <fullName evidence="2">Uncharacterized protein</fullName>
    </submittedName>
</protein>
<feature type="compositionally biased region" description="Low complexity" evidence="1">
    <location>
        <begin position="1"/>
        <end position="12"/>
    </location>
</feature>
<name>A0AAD4XF72_9MAGN</name>
<comment type="caution">
    <text evidence="2">The sequence shown here is derived from an EMBL/GenBank/DDBJ whole genome shotgun (WGS) entry which is preliminary data.</text>
</comment>
<evidence type="ECO:0000313" key="2">
    <source>
        <dbReference type="EMBL" id="KAI3905471.1"/>
    </source>
</evidence>
<dbReference type="EMBL" id="JAJJMB010010985">
    <property type="protein sequence ID" value="KAI3905471.1"/>
    <property type="molecule type" value="Genomic_DNA"/>
</dbReference>
<proteinExistence type="predicted"/>
<accession>A0AAD4XF72</accession>
<reference evidence="2" key="1">
    <citation type="submission" date="2022-04" db="EMBL/GenBank/DDBJ databases">
        <title>A functionally conserved STORR gene fusion in Papaver species that diverged 16.8 million years ago.</title>
        <authorList>
            <person name="Catania T."/>
        </authorList>
    </citation>
    <scope>NUCLEOTIDE SEQUENCE</scope>
    <source>
        <strain evidence="2">S-188037</strain>
    </source>
</reference>
<sequence>GNNNGHNAGINGDSNGSRNFVRKKDYKGKNKDQDIHISLKQDEQSTNAAEFIFSSLTNAISGGMDGGQFVD</sequence>
<feature type="non-terminal residue" evidence="2">
    <location>
        <position position="1"/>
    </location>
</feature>
<evidence type="ECO:0000313" key="3">
    <source>
        <dbReference type="Proteomes" id="UP001202328"/>
    </source>
</evidence>
<feature type="non-terminal residue" evidence="2">
    <location>
        <position position="71"/>
    </location>
</feature>
<dbReference type="AlphaFoldDB" id="A0AAD4XF72"/>
<keyword evidence="3" id="KW-1185">Reference proteome</keyword>
<gene>
    <name evidence="2" type="ORF">MKW98_013269</name>
</gene>
<evidence type="ECO:0000256" key="1">
    <source>
        <dbReference type="SAM" id="MobiDB-lite"/>
    </source>
</evidence>